<accession>A0AA40EGI5</accession>
<proteinExistence type="predicted"/>
<sequence length="241" mass="26728">MPLRRLLRLLLRCSTPRSPNSWLQSTSRIRTRLAGAAGSYACCYAAGRPAARSWLGAGCRTRPRWRLGRLRRCRRRIRRRYSSRRLRLPRPRLRASSHGSGFLRSPLAATRRRGPMSRACFASRPCPPCQCSPSQCPSADRPWARAGRRTACPCLVSRGGGGFGLFEVGVRGGVLQVRRVHKSLWPACLFLAVATSSLRGGLLSTAGQDRGGFMLLVDDRGLACRARRASMRTDEKPSRPS</sequence>
<evidence type="ECO:0000313" key="1">
    <source>
        <dbReference type="EMBL" id="KAK0734568.1"/>
    </source>
</evidence>
<keyword evidence="2" id="KW-1185">Reference proteome</keyword>
<protein>
    <submittedName>
        <fullName evidence="1">Uncharacterized protein</fullName>
    </submittedName>
</protein>
<dbReference type="RefSeq" id="XP_060303445.1">
    <property type="nucleotide sequence ID" value="XM_060446405.1"/>
</dbReference>
<gene>
    <name evidence="1" type="ORF">B0T26DRAFT_761836</name>
</gene>
<dbReference type="EMBL" id="JAUIRO010000001">
    <property type="protein sequence ID" value="KAK0734568.1"/>
    <property type="molecule type" value="Genomic_DNA"/>
</dbReference>
<evidence type="ECO:0000313" key="2">
    <source>
        <dbReference type="Proteomes" id="UP001172101"/>
    </source>
</evidence>
<dbReference type="Proteomes" id="UP001172101">
    <property type="component" value="Unassembled WGS sequence"/>
</dbReference>
<comment type="caution">
    <text evidence="1">The sequence shown here is derived from an EMBL/GenBank/DDBJ whole genome shotgun (WGS) entry which is preliminary data.</text>
</comment>
<organism evidence="1 2">
    <name type="scientific">Lasiosphaeria miniovina</name>
    <dbReference type="NCBI Taxonomy" id="1954250"/>
    <lineage>
        <taxon>Eukaryota</taxon>
        <taxon>Fungi</taxon>
        <taxon>Dikarya</taxon>
        <taxon>Ascomycota</taxon>
        <taxon>Pezizomycotina</taxon>
        <taxon>Sordariomycetes</taxon>
        <taxon>Sordariomycetidae</taxon>
        <taxon>Sordariales</taxon>
        <taxon>Lasiosphaeriaceae</taxon>
        <taxon>Lasiosphaeria</taxon>
    </lineage>
</organism>
<dbReference type="AlphaFoldDB" id="A0AA40EGI5"/>
<dbReference type="GeneID" id="85329675"/>
<reference evidence="1" key="1">
    <citation type="submission" date="2023-06" db="EMBL/GenBank/DDBJ databases">
        <title>Genome-scale phylogeny and comparative genomics of the fungal order Sordariales.</title>
        <authorList>
            <consortium name="Lawrence Berkeley National Laboratory"/>
            <person name="Hensen N."/>
            <person name="Bonometti L."/>
            <person name="Westerberg I."/>
            <person name="Brannstrom I.O."/>
            <person name="Guillou S."/>
            <person name="Cros-Aarteil S."/>
            <person name="Calhoun S."/>
            <person name="Haridas S."/>
            <person name="Kuo A."/>
            <person name="Mondo S."/>
            <person name="Pangilinan J."/>
            <person name="Riley R."/>
            <person name="LaButti K."/>
            <person name="Andreopoulos B."/>
            <person name="Lipzen A."/>
            <person name="Chen C."/>
            <person name="Yanf M."/>
            <person name="Daum C."/>
            <person name="Ng V."/>
            <person name="Clum A."/>
            <person name="Steindorff A."/>
            <person name="Ohm R."/>
            <person name="Martin F."/>
            <person name="Silar P."/>
            <person name="Natvig D."/>
            <person name="Lalanne C."/>
            <person name="Gautier V."/>
            <person name="Ament-velasquez S.L."/>
            <person name="Kruys A."/>
            <person name="Hutchinson M.I."/>
            <person name="Powell A.J."/>
            <person name="Barry K."/>
            <person name="Miller A.N."/>
            <person name="Grigoriev I.V."/>
            <person name="Debuchy R."/>
            <person name="Gladieux P."/>
            <person name="Thoren M.H."/>
            <person name="Johannesson H."/>
        </authorList>
    </citation>
    <scope>NUCLEOTIDE SEQUENCE</scope>
    <source>
        <strain evidence="1">SMH2392-1A</strain>
    </source>
</reference>
<name>A0AA40EGI5_9PEZI</name>